<dbReference type="PANTHER" id="PTHR13812:SF19">
    <property type="entry name" value="KETIMINE REDUCTASE MU-CRYSTALLIN"/>
    <property type="match status" value="1"/>
</dbReference>
<proteinExistence type="predicted"/>
<dbReference type="Pfam" id="PF02423">
    <property type="entry name" value="OCD_Mu_crystall"/>
    <property type="match status" value="1"/>
</dbReference>
<protein>
    <submittedName>
        <fullName evidence="1">Ornithine cyclodeaminase family protein</fullName>
    </submittedName>
</protein>
<dbReference type="Gene3D" id="3.30.1780.10">
    <property type="entry name" value="ornithine cyclodeaminase, domain 1"/>
    <property type="match status" value="1"/>
</dbReference>
<evidence type="ECO:0000313" key="1">
    <source>
        <dbReference type="EMBL" id="NII08806.1"/>
    </source>
</evidence>
<dbReference type="PANTHER" id="PTHR13812">
    <property type="entry name" value="KETIMINE REDUCTASE MU-CRYSTALLIN"/>
    <property type="match status" value="1"/>
</dbReference>
<dbReference type="AlphaFoldDB" id="A0A7X5UE58"/>
<dbReference type="PIRSF" id="PIRSF001439">
    <property type="entry name" value="CryM"/>
    <property type="match status" value="1"/>
</dbReference>
<gene>
    <name evidence="1" type="ORF">HBF25_20670</name>
</gene>
<name>A0A7X5UE58_9GAMM</name>
<dbReference type="Proteomes" id="UP000490980">
    <property type="component" value="Unassembled WGS sequence"/>
</dbReference>
<accession>A0A7X5UE58</accession>
<reference evidence="1 2" key="1">
    <citation type="submission" date="2020-03" db="EMBL/GenBank/DDBJ databases">
        <authorList>
            <person name="Lai Q."/>
        </authorList>
    </citation>
    <scope>NUCLEOTIDE SEQUENCE [LARGE SCALE GENOMIC DNA]</scope>
    <source>
        <strain evidence="1 2">CCUG 25036</strain>
    </source>
</reference>
<organism evidence="1 2">
    <name type="scientific">Luteibacter anthropi</name>
    <dbReference type="NCBI Taxonomy" id="564369"/>
    <lineage>
        <taxon>Bacteria</taxon>
        <taxon>Pseudomonadati</taxon>
        <taxon>Pseudomonadota</taxon>
        <taxon>Gammaproteobacteria</taxon>
        <taxon>Lysobacterales</taxon>
        <taxon>Rhodanobacteraceae</taxon>
        <taxon>Luteibacter</taxon>
    </lineage>
</organism>
<dbReference type="InterPro" id="IPR003462">
    <property type="entry name" value="ODC_Mu_crystall"/>
</dbReference>
<comment type="caution">
    <text evidence="1">The sequence shown here is derived from an EMBL/GenBank/DDBJ whole genome shotgun (WGS) entry which is preliminary data.</text>
</comment>
<keyword evidence="2" id="KW-1185">Reference proteome</keyword>
<dbReference type="GO" id="GO:0005737">
    <property type="term" value="C:cytoplasm"/>
    <property type="evidence" value="ECO:0007669"/>
    <property type="project" value="TreeGrafter"/>
</dbReference>
<dbReference type="InterPro" id="IPR023401">
    <property type="entry name" value="ODC_N"/>
</dbReference>
<dbReference type="RefSeq" id="WP_166952316.1">
    <property type="nucleotide sequence ID" value="NZ_JAARLZ010000015.1"/>
</dbReference>
<dbReference type="EMBL" id="JAARLZ010000015">
    <property type="protein sequence ID" value="NII08806.1"/>
    <property type="molecule type" value="Genomic_DNA"/>
</dbReference>
<dbReference type="SUPFAM" id="SSF51735">
    <property type="entry name" value="NAD(P)-binding Rossmann-fold domains"/>
    <property type="match status" value="1"/>
</dbReference>
<evidence type="ECO:0000313" key="2">
    <source>
        <dbReference type="Proteomes" id="UP000490980"/>
    </source>
</evidence>
<dbReference type="InterPro" id="IPR036291">
    <property type="entry name" value="NAD(P)-bd_dom_sf"/>
</dbReference>
<sequence length="312" mass="33110">MHIIDEATSATLITRHMAYDAIRASLAAAVLPDCQSFPVVIGNGPGEGQRFGIKSATTPTLTGFKVGSYWPGNEARGETNHHSSIVLLHPESGRIAAVIEGGKVNTFRTAAANAVATDVLAHPDAATLTVFGNGHQAHHEVLALALVRPIRQVLVVGRDPARVAAFCDGLQAQGINARPEAAEAACRQADIITTVTTSRAPLFDAAWVRPGTHVSSMGSDTVGKQELPVALLREGTLFCDLERQSRVVGEFQHAPAYVPATSIGHVLDGSHPGRTRDDEITVFDSSGISVQDLYIGEAILQAWLRSQENQGH</sequence>
<dbReference type="Gene3D" id="3.40.50.720">
    <property type="entry name" value="NAD(P)-binding Rossmann-like Domain"/>
    <property type="match status" value="1"/>
</dbReference>